<dbReference type="Proteomes" id="UP000637774">
    <property type="component" value="Unassembled WGS sequence"/>
</dbReference>
<dbReference type="Pfam" id="PF13276">
    <property type="entry name" value="HTH_21"/>
    <property type="match status" value="1"/>
</dbReference>
<evidence type="ECO:0000313" key="3">
    <source>
        <dbReference type="Proteomes" id="UP000637774"/>
    </source>
</evidence>
<dbReference type="RefSeq" id="WP_188563501.1">
    <property type="nucleotide sequence ID" value="NZ_BMGY01000052.1"/>
</dbReference>
<dbReference type="InterPro" id="IPR012337">
    <property type="entry name" value="RNaseH-like_sf"/>
</dbReference>
<dbReference type="Gene3D" id="3.30.420.10">
    <property type="entry name" value="Ribonuclease H-like superfamily/Ribonuclease H"/>
    <property type="match status" value="1"/>
</dbReference>
<dbReference type="InterPro" id="IPR048020">
    <property type="entry name" value="Transpos_IS3"/>
</dbReference>
<evidence type="ECO:0000313" key="2">
    <source>
        <dbReference type="EMBL" id="GGH90302.1"/>
    </source>
</evidence>
<evidence type="ECO:0000259" key="1">
    <source>
        <dbReference type="PROSITE" id="PS50994"/>
    </source>
</evidence>
<keyword evidence="3" id="KW-1185">Reference proteome</keyword>
<dbReference type="PANTHER" id="PTHR46889:SF4">
    <property type="entry name" value="TRANSPOSASE INSO FOR INSERTION SEQUENCE ELEMENT IS911B-RELATED"/>
    <property type="match status" value="1"/>
</dbReference>
<dbReference type="InterPro" id="IPR025948">
    <property type="entry name" value="HTH-like_dom"/>
</dbReference>
<proteinExistence type="predicted"/>
<dbReference type="PROSITE" id="PS50994">
    <property type="entry name" value="INTEGRASE"/>
    <property type="match status" value="1"/>
</dbReference>
<sequence>MSCYRFINAERGHYPVRRLCPVLGVPASGYYAWQTGQQRAVNQQTPAWETALVKTFGVHQRRYGTRRLQVALRQNGHAVGRQRLRTAMCRRGLHALQPKAYTPRTTDSTHGLRCAPNRLLDQPKPTQANQVWVSDITYLPLANGNWAYLRAFQDMGTKHVVGRTRQGWHVGATMPEELVTTALQRAFFAQSPTPDLLVHSDRGGQYCGNAYRALLHRHGAVRSQCRRGECYDNALPGTTQAESLWSRLKTEVLELREWPVFADLANAPASIADYFDYYNHDRLHSSIGYQTPYRAHQQLLQTKCLHKIKQGIRASC</sequence>
<dbReference type="SUPFAM" id="SSF53098">
    <property type="entry name" value="Ribonuclease H-like"/>
    <property type="match status" value="1"/>
</dbReference>
<gene>
    <name evidence="2" type="ORF">GCM10011495_35860</name>
</gene>
<dbReference type="InterPro" id="IPR001584">
    <property type="entry name" value="Integrase_cat-core"/>
</dbReference>
<name>A0ABQ2ADT3_9BACT</name>
<accession>A0ABQ2ADT3</accession>
<comment type="caution">
    <text evidence="2">The sequence shown here is derived from an EMBL/GenBank/DDBJ whole genome shotgun (WGS) entry which is preliminary data.</text>
</comment>
<reference evidence="3" key="1">
    <citation type="journal article" date="2019" name="Int. J. Syst. Evol. Microbiol.">
        <title>The Global Catalogue of Microorganisms (GCM) 10K type strain sequencing project: providing services to taxonomists for standard genome sequencing and annotation.</title>
        <authorList>
            <consortium name="The Broad Institute Genomics Platform"/>
            <consortium name="The Broad Institute Genome Sequencing Center for Infectious Disease"/>
            <person name="Wu L."/>
            <person name="Ma J."/>
        </authorList>
    </citation>
    <scope>NUCLEOTIDE SEQUENCE [LARGE SCALE GENOMIC DNA]</scope>
    <source>
        <strain evidence="3">CGMCC 1.14966</strain>
    </source>
</reference>
<organism evidence="2 3">
    <name type="scientific">Hymenobacter frigidus</name>
    <dbReference type="NCBI Taxonomy" id="1524095"/>
    <lineage>
        <taxon>Bacteria</taxon>
        <taxon>Pseudomonadati</taxon>
        <taxon>Bacteroidota</taxon>
        <taxon>Cytophagia</taxon>
        <taxon>Cytophagales</taxon>
        <taxon>Hymenobacteraceae</taxon>
        <taxon>Hymenobacter</taxon>
    </lineage>
</organism>
<dbReference type="Pfam" id="PF00665">
    <property type="entry name" value="rve"/>
    <property type="match status" value="1"/>
</dbReference>
<dbReference type="NCBIfam" id="NF033516">
    <property type="entry name" value="transpos_IS3"/>
    <property type="match status" value="1"/>
</dbReference>
<dbReference type="InterPro" id="IPR036397">
    <property type="entry name" value="RNaseH_sf"/>
</dbReference>
<protein>
    <recommendedName>
        <fullName evidence="1">Integrase catalytic domain-containing protein</fullName>
    </recommendedName>
</protein>
<dbReference type="Pfam" id="PF13333">
    <property type="entry name" value="rve_2"/>
    <property type="match status" value="1"/>
</dbReference>
<feature type="domain" description="Integrase catalytic" evidence="1">
    <location>
        <begin position="121"/>
        <end position="300"/>
    </location>
</feature>
<dbReference type="InterPro" id="IPR050900">
    <property type="entry name" value="Transposase_IS3/IS150/IS904"/>
</dbReference>
<dbReference type="EMBL" id="BMGY01000052">
    <property type="protein sequence ID" value="GGH90302.1"/>
    <property type="molecule type" value="Genomic_DNA"/>
</dbReference>
<dbReference type="PANTHER" id="PTHR46889">
    <property type="entry name" value="TRANSPOSASE INSF FOR INSERTION SEQUENCE IS3B-RELATED"/>
    <property type="match status" value="1"/>
</dbReference>